<proteinExistence type="predicted"/>
<dbReference type="PROSITE" id="PS51257">
    <property type="entry name" value="PROKAR_LIPOPROTEIN"/>
    <property type="match status" value="1"/>
</dbReference>
<dbReference type="EMBL" id="DSMG01000016">
    <property type="protein sequence ID" value="HDX30125.1"/>
    <property type="molecule type" value="Genomic_DNA"/>
</dbReference>
<name>A0A7C1JMQ4_9CHLR</name>
<keyword evidence="2" id="KW-0732">Signal</keyword>
<feature type="chain" id="PRO_5028143534" description="SH3b domain-containing protein" evidence="2">
    <location>
        <begin position="21"/>
        <end position="280"/>
    </location>
</feature>
<dbReference type="PANTHER" id="PTHR34408">
    <property type="entry name" value="FAMILY PROTEIN, PUTATIVE-RELATED"/>
    <property type="match status" value="1"/>
</dbReference>
<evidence type="ECO:0000259" key="3">
    <source>
        <dbReference type="PROSITE" id="PS51781"/>
    </source>
</evidence>
<dbReference type="Pfam" id="PF08239">
    <property type="entry name" value="SH3_3"/>
    <property type="match status" value="2"/>
</dbReference>
<protein>
    <recommendedName>
        <fullName evidence="3">SH3b domain-containing protein</fullName>
    </recommendedName>
</protein>
<comment type="caution">
    <text evidence="4">The sequence shown here is derived from an EMBL/GenBank/DDBJ whole genome shotgun (WGS) entry which is preliminary data.</text>
</comment>
<dbReference type="Gene3D" id="2.30.30.40">
    <property type="entry name" value="SH3 Domains"/>
    <property type="match status" value="2"/>
</dbReference>
<evidence type="ECO:0000256" key="2">
    <source>
        <dbReference type="SAM" id="SignalP"/>
    </source>
</evidence>
<feature type="compositionally biased region" description="Low complexity" evidence="1">
    <location>
        <begin position="162"/>
        <end position="182"/>
    </location>
</feature>
<dbReference type="AlphaFoldDB" id="A0A7C1JMQ4"/>
<accession>A0A7C1JMQ4</accession>
<evidence type="ECO:0000313" key="4">
    <source>
        <dbReference type="EMBL" id="HDX30125.1"/>
    </source>
</evidence>
<organism evidence="4">
    <name type="scientific">Caldilinea aerophila</name>
    <dbReference type="NCBI Taxonomy" id="133453"/>
    <lineage>
        <taxon>Bacteria</taxon>
        <taxon>Bacillati</taxon>
        <taxon>Chloroflexota</taxon>
        <taxon>Caldilineae</taxon>
        <taxon>Caldilineales</taxon>
        <taxon>Caldilineaceae</taxon>
        <taxon>Caldilinea</taxon>
    </lineage>
</organism>
<evidence type="ECO:0000256" key="1">
    <source>
        <dbReference type="SAM" id="MobiDB-lite"/>
    </source>
</evidence>
<feature type="region of interest" description="Disordered" evidence="1">
    <location>
        <begin position="141"/>
        <end position="203"/>
    </location>
</feature>
<sequence>MFNQKFGWIAVLMAISIAVAGCQPMTAEQMTNMLAGQLATLQTPVAVGTATPTLEPAQEEGAVATVTARSLRVRAFPSMQAEVIAGVREGEQYPVIGRSSDGLWLELAIPRAPEGRGWVSANFVTVSGSIADVRVVTPPVLPTPTPAPAIATQEAAEETAEPEATLAPTEEPAAEATPVPTEEPAEEAPEATPTPLPEEETGAVVTPEPGFALVIAEGARLRVRAEPSTEAPIVGWLQPGEIIPVEEVSEDGLWVRVPGVPGTQNLTGGWVLAEFLLLGQ</sequence>
<reference evidence="4" key="1">
    <citation type="journal article" date="2020" name="mSystems">
        <title>Genome- and Community-Level Interaction Insights into Carbon Utilization and Element Cycling Functions of Hydrothermarchaeota in Hydrothermal Sediment.</title>
        <authorList>
            <person name="Zhou Z."/>
            <person name="Liu Y."/>
            <person name="Xu W."/>
            <person name="Pan J."/>
            <person name="Luo Z.H."/>
            <person name="Li M."/>
        </authorList>
    </citation>
    <scope>NUCLEOTIDE SEQUENCE [LARGE SCALE GENOMIC DNA]</scope>
    <source>
        <strain evidence="4">SpSt-289</strain>
    </source>
</reference>
<dbReference type="PANTHER" id="PTHR34408:SF1">
    <property type="entry name" value="GLYCOSYL HYDROLASE FAMILY 19 DOMAIN-CONTAINING PROTEIN HI_1415"/>
    <property type="match status" value="1"/>
</dbReference>
<dbReference type="PROSITE" id="PS51781">
    <property type="entry name" value="SH3B"/>
    <property type="match status" value="1"/>
</dbReference>
<dbReference type="InterPro" id="IPR003646">
    <property type="entry name" value="SH3-like_bac-type"/>
</dbReference>
<gene>
    <name evidence="4" type="ORF">ENQ20_01375</name>
</gene>
<dbReference type="SMART" id="SM00287">
    <property type="entry name" value="SH3b"/>
    <property type="match status" value="2"/>
</dbReference>
<feature type="domain" description="SH3b" evidence="3">
    <location>
        <begin position="61"/>
        <end position="128"/>
    </location>
</feature>
<feature type="signal peptide" evidence="2">
    <location>
        <begin position="1"/>
        <end position="20"/>
    </location>
</feature>
<dbReference type="InterPro" id="IPR052354">
    <property type="entry name" value="Cell_Wall_Dynamics_Protein"/>
</dbReference>